<feature type="compositionally biased region" description="Basic and acidic residues" evidence="1">
    <location>
        <begin position="1"/>
        <end position="11"/>
    </location>
</feature>
<dbReference type="InterPro" id="IPR036116">
    <property type="entry name" value="FN3_sf"/>
</dbReference>
<name>A0ABM5Z9G8_9BURK</name>
<evidence type="ECO:0000313" key="3">
    <source>
        <dbReference type="EMBL" id="AMP15480.1"/>
    </source>
</evidence>
<feature type="compositionally biased region" description="Gly residues" evidence="1">
    <location>
        <begin position="13"/>
        <end position="24"/>
    </location>
</feature>
<dbReference type="SUPFAM" id="SSF49265">
    <property type="entry name" value="Fibronectin type III"/>
    <property type="match status" value="1"/>
</dbReference>
<organism evidence="3 4">
    <name type="scientific">Collimonas pratensis</name>
    <dbReference type="NCBI Taxonomy" id="279113"/>
    <lineage>
        <taxon>Bacteria</taxon>
        <taxon>Pseudomonadati</taxon>
        <taxon>Pseudomonadota</taxon>
        <taxon>Betaproteobacteria</taxon>
        <taxon>Burkholderiales</taxon>
        <taxon>Oxalobacteraceae</taxon>
        <taxon>Collimonas</taxon>
    </lineage>
</organism>
<gene>
    <name evidence="3" type="ORF">CPter291_3243</name>
</gene>
<dbReference type="InterPro" id="IPR055385">
    <property type="entry name" value="GpJ_HDII-ins2"/>
</dbReference>
<feature type="domain" description="Fibronectin type-III" evidence="2">
    <location>
        <begin position="725"/>
        <end position="825"/>
    </location>
</feature>
<reference evidence="3 4" key="1">
    <citation type="submission" date="2015-11" db="EMBL/GenBank/DDBJ databases">
        <title>Exploring the genomic traits of fungus-feeding bacterial genus Collimonas.</title>
        <authorList>
            <person name="Song C."/>
            <person name="Schmidt R."/>
            <person name="de Jager V."/>
            <person name="Krzyzanowska D."/>
            <person name="Jongedijk E."/>
            <person name="Cankar K."/>
            <person name="Beekwilder J."/>
            <person name="van Veen A."/>
            <person name="de Boer W."/>
            <person name="van Veen J.A."/>
            <person name="Garbeva P."/>
        </authorList>
    </citation>
    <scope>NUCLEOTIDE SEQUENCE [LARGE SCALE GENOMIC DNA]</scope>
    <source>
        <strain evidence="3 4">Ter291</strain>
    </source>
</reference>
<protein>
    <submittedName>
        <fullName evidence="3">Phage tail family protein</fullName>
    </submittedName>
</protein>
<evidence type="ECO:0000313" key="4">
    <source>
        <dbReference type="Proteomes" id="UP000074914"/>
    </source>
</evidence>
<dbReference type="InterPro" id="IPR015406">
    <property type="entry name" value="GpJ_CSF"/>
</dbReference>
<accession>A0ABM5Z9G8</accession>
<dbReference type="EMBL" id="CP013236">
    <property type="protein sequence ID" value="AMP15480.1"/>
    <property type="molecule type" value="Genomic_DNA"/>
</dbReference>
<dbReference type="RefSeq" id="WP_062116636.1">
    <property type="nucleotide sequence ID" value="NZ_CP013236.1"/>
</dbReference>
<dbReference type="InterPro" id="IPR053171">
    <property type="entry name" value="Viral_Tip_Attach_Protein"/>
</dbReference>
<dbReference type="Proteomes" id="UP000074914">
    <property type="component" value="Chromosome"/>
</dbReference>
<proteinExistence type="predicted"/>
<keyword evidence="4" id="KW-1185">Reference proteome</keyword>
<dbReference type="InterPro" id="IPR032876">
    <property type="entry name" value="J_dom"/>
</dbReference>
<evidence type="ECO:0000259" key="2">
    <source>
        <dbReference type="PROSITE" id="PS50853"/>
    </source>
</evidence>
<dbReference type="Pfam" id="PF09327">
    <property type="entry name" value="Phage_Tail_Tip"/>
    <property type="match status" value="1"/>
</dbReference>
<dbReference type="Pfam" id="PF13550">
    <property type="entry name" value="Phage-tail_3"/>
    <property type="match status" value="1"/>
</dbReference>
<dbReference type="InterPro" id="IPR003961">
    <property type="entry name" value="FN3_dom"/>
</dbReference>
<dbReference type="Pfam" id="PF24801">
    <property type="entry name" value="FNIII-A_GpJ"/>
    <property type="match status" value="1"/>
</dbReference>
<evidence type="ECO:0000256" key="1">
    <source>
        <dbReference type="SAM" id="MobiDB-lite"/>
    </source>
</evidence>
<dbReference type="PANTHER" id="PTHR36251:SF2">
    <property type="entry name" value="GIFSY-2 PROPHAGE HOST SPECIFICITY PROTEIN J, PHAGE LAMBDA"/>
    <property type="match status" value="1"/>
</dbReference>
<dbReference type="PROSITE" id="PS50853">
    <property type="entry name" value="FN3"/>
    <property type="match status" value="1"/>
</dbReference>
<sequence length="1106" mass="119389">MTTTVLERRDIVGSGGGKSGGGGSAPRETPDSLHSISKAKILDLISTGEIVGPVNGLQSVFLGGTPVQNPDGSLNFSNVTVDFRPGTQTQEPIAGFPSVEDEIGIGVELKSETPWAKSITDTQLSAVRVRLSVQGLSKTDTSNGNINGYRVEYVIELSTDNGSYVQVLQTAFDGKTTQTYERSHRVELPKASIGWTVRVRRITPNANSATVADRTNVVSVTEIVDAKFRYPMAALVGIQIDAAQFQNIPVRSFHMRGRIVRVPTNYDAAARTYTGIWDGTFKVAYTNNPAWILYDLILHDIYGLGRRITAAQVDRYELYRIAQYCDVLVSDGKGGKEPRYTCNVYLQQRVAAYKLVQDIAGIFHGVAYWAGGRIVISADMPDDPVYTYTAANVIDGKFSRAGSPKTQRYTVAMVSWNDNTDGGRQKVEPVVDRDGLRRYGIQQIELAPIGCTSQAQAHRHGLWALLTSNTETDVLTFSTGLEYLRAAPGKIIRIVDPVRMGRRNGGRIRSATDRSVMVDKAPVIAVGDKITCMLPTAVPETRVVQSVVDDVVTVTQSWSSTPVAESVWSVDNIDLVAQKFRVLSVKDKGDLTYEITAVQHESGKYDYIDNGTRIEAPPITVIPPSVQPPPANVTIGSFQVTHQGIASTMMSISWEAARAAIAYQAEWKKDDGNWISLPRTGQLTVEVPGIYGGRYNARVRAINPMDVRSTPAYAPETQLTGKTTPPPVVTSLIATSLVFGIGLSWGFPAQGASDTQRTEIWYSRTPNRADAIKLSDYAYPQNATTLMGLAAGTSFFFWAKLVDRSGNEGQFYPAGVGMNGQSSNDQTEYEKYFVGQINESALGQALQTKIEMIGDLRDELNQYPDGADVWKAIVQQQNAAHNLDALAATQIIASIGADKATSTVRTLLSAKVRDNEAKIESVASTTADALGSLASQITTVQAAAGQANASAQQALSATASTDGKLSAMYTVKMQVHAPTGMTYAASFGLGVDNSSGSFQSQFAVAADRFIVLDVNGTVKTAPFVVQGGQVFISQALIGTGWITNAMIGNTIQSTAVNSFTGQPVWILDKNGMFQMNGTGKARLVINSSQVLVYDGNGTLRVRLGLW</sequence>
<dbReference type="PANTHER" id="PTHR36251">
    <property type="entry name" value="FELS-1 PROPHAGE HOST SPECIFICITY PROTEIN-RELATED"/>
    <property type="match status" value="1"/>
</dbReference>
<feature type="region of interest" description="Disordered" evidence="1">
    <location>
        <begin position="1"/>
        <end position="32"/>
    </location>
</feature>